<gene>
    <name evidence="2" type="ORF">D9619_005223</name>
</gene>
<dbReference type="Pfam" id="PF12937">
    <property type="entry name" value="F-box-like"/>
    <property type="match status" value="1"/>
</dbReference>
<evidence type="ECO:0000313" key="2">
    <source>
        <dbReference type="EMBL" id="KAF5330998.1"/>
    </source>
</evidence>
<evidence type="ECO:0000313" key="3">
    <source>
        <dbReference type="Proteomes" id="UP000567179"/>
    </source>
</evidence>
<keyword evidence="3" id="KW-1185">Reference proteome</keyword>
<dbReference type="InterPro" id="IPR001810">
    <property type="entry name" value="F-box_dom"/>
</dbReference>
<proteinExistence type="predicted"/>
<dbReference type="Gene3D" id="1.20.1280.50">
    <property type="match status" value="1"/>
</dbReference>
<organism evidence="2 3">
    <name type="scientific">Psilocybe cf. subviscida</name>
    <dbReference type="NCBI Taxonomy" id="2480587"/>
    <lineage>
        <taxon>Eukaryota</taxon>
        <taxon>Fungi</taxon>
        <taxon>Dikarya</taxon>
        <taxon>Basidiomycota</taxon>
        <taxon>Agaricomycotina</taxon>
        <taxon>Agaricomycetes</taxon>
        <taxon>Agaricomycetidae</taxon>
        <taxon>Agaricales</taxon>
        <taxon>Agaricineae</taxon>
        <taxon>Strophariaceae</taxon>
        <taxon>Psilocybe</taxon>
    </lineage>
</organism>
<comment type="caution">
    <text evidence="2">The sequence shown here is derived from an EMBL/GenBank/DDBJ whole genome shotgun (WGS) entry which is preliminary data.</text>
</comment>
<dbReference type="SUPFAM" id="SSF81383">
    <property type="entry name" value="F-box domain"/>
    <property type="match status" value="1"/>
</dbReference>
<dbReference type="EMBL" id="JAACJJ010000001">
    <property type="protein sequence ID" value="KAF5330998.1"/>
    <property type="molecule type" value="Genomic_DNA"/>
</dbReference>
<dbReference type="Proteomes" id="UP000567179">
    <property type="component" value="Unassembled WGS sequence"/>
</dbReference>
<reference evidence="2 3" key="1">
    <citation type="journal article" date="2020" name="ISME J.">
        <title>Uncovering the hidden diversity of litter-decomposition mechanisms in mushroom-forming fungi.</title>
        <authorList>
            <person name="Floudas D."/>
            <person name="Bentzer J."/>
            <person name="Ahren D."/>
            <person name="Johansson T."/>
            <person name="Persson P."/>
            <person name="Tunlid A."/>
        </authorList>
    </citation>
    <scope>NUCLEOTIDE SEQUENCE [LARGE SCALE GENOMIC DNA]</scope>
    <source>
        <strain evidence="2 3">CBS 101986</strain>
    </source>
</reference>
<feature type="domain" description="F-box" evidence="1">
    <location>
        <begin position="2"/>
        <end position="47"/>
    </location>
</feature>
<name>A0A8H5BYS0_9AGAR</name>
<dbReference type="AlphaFoldDB" id="A0A8H5BYS0"/>
<sequence>MIPDEVLLEIFMAMKARFHIENWHQIAHVCRRWRDVAVGAPLLWTHPLTDQHDFTMLMLRRSKDAGLTIRLDENTWYPTAQAILNYIGRIESLKIEPAEEPPHAKGYFSQQVLLPGLAQEASRLRSLTIDCPSEVGTVKRCCSSYTR</sequence>
<dbReference type="InterPro" id="IPR036047">
    <property type="entry name" value="F-box-like_dom_sf"/>
</dbReference>
<evidence type="ECO:0000259" key="1">
    <source>
        <dbReference type="Pfam" id="PF12937"/>
    </source>
</evidence>
<dbReference type="OrthoDB" id="2269034at2759"/>
<protein>
    <recommendedName>
        <fullName evidence="1">F-box domain-containing protein</fullName>
    </recommendedName>
</protein>
<accession>A0A8H5BYS0</accession>